<dbReference type="NCBIfam" id="TIGR00071">
    <property type="entry name" value="hisT_truA"/>
    <property type="match status" value="1"/>
</dbReference>
<dbReference type="HAMAP" id="MF_00171">
    <property type="entry name" value="TruA"/>
    <property type="match status" value="1"/>
</dbReference>
<evidence type="ECO:0000256" key="4">
    <source>
        <dbReference type="SAM" id="MobiDB-lite"/>
    </source>
</evidence>
<dbReference type="EMBL" id="CALNXI010000042">
    <property type="protein sequence ID" value="CAH3016470.1"/>
    <property type="molecule type" value="Genomic_DNA"/>
</dbReference>
<dbReference type="InterPro" id="IPR001406">
    <property type="entry name" value="PsdUridine_synth_TruA"/>
</dbReference>
<dbReference type="InterPro" id="IPR020103">
    <property type="entry name" value="PsdUridine_synth_cat_dom_sf"/>
</dbReference>
<gene>
    <name evidence="6" type="ORF">PEVE_00029854</name>
</gene>
<dbReference type="Proteomes" id="UP001159427">
    <property type="component" value="Unassembled WGS sequence"/>
</dbReference>
<keyword evidence="3" id="KW-0413">Isomerase</keyword>
<evidence type="ECO:0000256" key="3">
    <source>
        <dbReference type="ARBA" id="ARBA00023235"/>
    </source>
</evidence>
<comment type="caution">
    <text evidence="6">The sequence shown here is derived from an EMBL/GenBank/DDBJ whole genome shotgun (WGS) entry which is preliminary data.</text>
</comment>
<name>A0ABN8LLE7_9CNID</name>
<dbReference type="CDD" id="cd02568">
    <property type="entry name" value="PseudoU_synth_PUS1_PUS2"/>
    <property type="match status" value="1"/>
</dbReference>
<dbReference type="InterPro" id="IPR020097">
    <property type="entry name" value="PsdUridine_synth_TruA_a/b_dom"/>
</dbReference>
<keyword evidence="7" id="KW-1185">Reference proteome</keyword>
<evidence type="ECO:0000313" key="7">
    <source>
        <dbReference type="Proteomes" id="UP001159427"/>
    </source>
</evidence>
<proteinExistence type="inferred from homology"/>
<dbReference type="Gene3D" id="3.30.70.580">
    <property type="entry name" value="Pseudouridine synthase I, catalytic domain, N-terminal subdomain"/>
    <property type="match status" value="1"/>
</dbReference>
<keyword evidence="2" id="KW-0819">tRNA processing</keyword>
<evidence type="ECO:0000259" key="5">
    <source>
        <dbReference type="Pfam" id="PF01416"/>
    </source>
</evidence>
<dbReference type="InterPro" id="IPR020094">
    <property type="entry name" value="TruA/RsuA/RluB/E/F_N"/>
</dbReference>
<dbReference type="Gene3D" id="3.30.70.660">
    <property type="entry name" value="Pseudouridine synthase I, catalytic domain, C-terminal subdomain"/>
    <property type="match status" value="1"/>
</dbReference>
<dbReference type="InterPro" id="IPR020095">
    <property type="entry name" value="PsdUridine_synth_TruA_C"/>
</dbReference>
<evidence type="ECO:0000256" key="2">
    <source>
        <dbReference type="ARBA" id="ARBA00022694"/>
    </source>
</evidence>
<accession>A0ABN8LLE7</accession>
<comment type="similarity">
    <text evidence="1">Belongs to the tRNA pseudouridine synthase TruA family.</text>
</comment>
<dbReference type="SUPFAM" id="SSF55120">
    <property type="entry name" value="Pseudouridine synthase"/>
    <property type="match status" value="1"/>
</dbReference>
<feature type="compositionally biased region" description="Basic and acidic residues" evidence="4">
    <location>
        <begin position="475"/>
        <end position="497"/>
    </location>
</feature>
<dbReference type="PANTHER" id="PTHR11142:SF4">
    <property type="entry name" value="PSEUDOURIDYLATE SYNTHASE 1 HOMOLOG"/>
    <property type="match status" value="1"/>
</dbReference>
<organism evidence="6 7">
    <name type="scientific">Porites evermanni</name>
    <dbReference type="NCBI Taxonomy" id="104178"/>
    <lineage>
        <taxon>Eukaryota</taxon>
        <taxon>Metazoa</taxon>
        <taxon>Cnidaria</taxon>
        <taxon>Anthozoa</taxon>
        <taxon>Hexacorallia</taxon>
        <taxon>Scleractinia</taxon>
        <taxon>Fungiina</taxon>
        <taxon>Poritidae</taxon>
        <taxon>Porites</taxon>
    </lineage>
</organism>
<feature type="region of interest" description="Disordered" evidence="4">
    <location>
        <begin position="428"/>
        <end position="497"/>
    </location>
</feature>
<sequence length="497" mass="56286">MKSLLDATTRAKYTLFWLKNINKLVRTLNSSSSRIVIVENMAELDNTCTVPEKEEKLSDNSPEKEIIGTLKRPLQDDTMIEDEALIKRVKTEQQEDEKAEDGKKGKSNVVPRKKKCALLLSYCGAGYNGMQINPGVKTIEEELVNALYKAEAITEDGKACLGKMSFQRCARTDKGVSAARQVVSLKMVPEQSIVPKINEHLPPEIRVIAMKRTTRGFDAKGNCSARTYEYLTPTYAFAKDYQTTSNYRVSEDKIEEVNQVLSKFLGTHNYHNFTSGKRFDDASAKRYIMKFKCGKPFEKDGREYITLSVKGQSFMLHQIRKMIGLALAIVRGVAPLSTIELARKEKKVDIPKAPAVGLVLDKVHFDAYNRRYGDDGIHESLEWDENEEKIQKFKDDFIYKHIIDTEMRQAVMLKWLRTLPDHSYTDERMEEIQSKPDDNSSKLHTKTDANTTADPADKSCSPIGSSDTKLVTKGGEADKNEEVGISEDLREVVKQEK</sequence>
<protein>
    <recommendedName>
        <fullName evidence="5">Pseudouridine synthase I TruA alpha/beta domain-containing protein</fullName>
    </recommendedName>
</protein>
<feature type="domain" description="Pseudouridine synthase I TruA alpha/beta" evidence="5">
    <location>
        <begin position="262"/>
        <end position="366"/>
    </location>
</feature>
<evidence type="ECO:0000313" key="6">
    <source>
        <dbReference type="EMBL" id="CAH3016470.1"/>
    </source>
</evidence>
<dbReference type="InterPro" id="IPR041708">
    <property type="entry name" value="PUS1/PUS2-like"/>
</dbReference>
<dbReference type="Pfam" id="PF01416">
    <property type="entry name" value="PseudoU_synth_1"/>
    <property type="match status" value="1"/>
</dbReference>
<feature type="compositionally biased region" description="Basic and acidic residues" evidence="4">
    <location>
        <begin position="428"/>
        <end position="447"/>
    </location>
</feature>
<evidence type="ECO:0000256" key="1">
    <source>
        <dbReference type="ARBA" id="ARBA00009375"/>
    </source>
</evidence>
<dbReference type="PANTHER" id="PTHR11142">
    <property type="entry name" value="PSEUDOURIDYLATE SYNTHASE"/>
    <property type="match status" value="1"/>
</dbReference>
<reference evidence="6 7" key="1">
    <citation type="submission" date="2022-05" db="EMBL/GenBank/DDBJ databases">
        <authorList>
            <consortium name="Genoscope - CEA"/>
            <person name="William W."/>
        </authorList>
    </citation>
    <scope>NUCLEOTIDE SEQUENCE [LARGE SCALE GENOMIC DNA]</scope>
</reference>